<keyword evidence="4" id="KW-0804">Transcription</keyword>
<feature type="domain" description="RNA polymerase sigma-70 region 2" evidence="5">
    <location>
        <begin position="29"/>
        <end position="93"/>
    </location>
</feature>
<dbReference type="InterPro" id="IPR013324">
    <property type="entry name" value="RNA_pol_sigma_r3/r4-like"/>
</dbReference>
<gene>
    <name evidence="7" type="ORF">SAMN05660413_02223</name>
</gene>
<protein>
    <submittedName>
        <fullName evidence="7">RNA polymerase sigma-70 factor, ECF subfamily</fullName>
    </submittedName>
</protein>
<dbReference type="RefSeq" id="WP_093409547.1">
    <property type="nucleotide sequence ID" value="NZ_FOVL01000013.1"/>
</dbReference>
<dbReference type="PANTHER" id="PTHR43133:SF46">
    <property type="entry name" value="RNA POLYMERASE SIGMA-70 FACTOR ECF SUBFAMILY"/>
    <property type="match status" value="1"/>
</dbReference>
<dbReference type="Gene3D" id="1.10.1740.10">
    <property type="match status" value="1"/>
</dbReference>
<keyword evidence="3" id="KW-0731">Sigma factor</keyword>
<dbReference type="PANTHER" id="PTHR43133">
    <property type="entry name" value="RNA POLYMERASE ECF-TYPE SIGMA FACTO"/>
    <property type="match status" value="1"/>
</dbReference>
<evidence type="ECO:0000256" key="3">
    <source>
        <dbReference type="ARBA" id="ARBA00023082"/>
    </source>
</evidence>
<dbReference type="InterPro" id="IPR013249">
    <property type="entry name" value="RNA_pol_sigma70_r4_t2"/>
</dbReference>
<feature type="domain" description="RNA polymerase sigma factor 70 region 4 type 2" evidence="6">
    <location>
        <begin position="128"/>
        <end position="172"/>
    </location>
</feature>
<evidence type="ECO:0000256" key="1">
    <source>
        <dbReference type="ARBA" id="ARBA00010641"/>
    </source>
</evidence>
<dbReference type="NCBIfam" id="TIGR02985">
    <property type="entry name" value="Sig70_bacteroi1"/>
    <property type="match status" value="1"/>
</dbReference>
<dbReference type="InterPro" id="IPR039425">
    <property type="entry name" value="RNA_pol_sigma-70-like"/>
</dbReference>
<dbReference type="AlphaFoldDB" id="A0A1I5B724"/>
<evidence type="ECO:0000256" key="4">
    <source>
        <dbReference type="ARBA" id="ARBA00023163"/>
    </source>
</evidence>
<dbReference type="SUPFAM" id="SSF88946">
    <property type="entry name" value="Sigma2 domain of RNA polymerase sigma factors"/>
    <property type="match status" value="1"/>
</dbReference>
<keyword evidence="2" id="KW-0805">Transcription regulation</keyword>
<dbReference type="Pfam" id="PF08281">
    <property type="entry name" value="Sigma70_r4_2"/>
    <property type="match status" value="1"/>
</dbReference>
<organism evidence="7 8">
    <name type="scientific">Salegentibacter flavus</name>
    <dbReference type="NCBI Taxonomy" id="287099"/>
    <lineage>
        <taxon>Bacteria</taxon>
        <taxon>Pseudomonadati</taxon>
        <taxon>Bacteroidota</taxon>
        <taxon>Flavobacteriia</taxon>
        <taxon>Flavobacteriales</taxon>
        <taxon>Flavobacteriaceae</taxon>
        <taxon>Salegentibacter</taxon>
    </lineage>
</organism>
<dbReference type="SUPFAM" id="SSF88659">
    <property type="entry name" value="Sigma3 and sigma4 domains of RNA polymerase sigma factors"/>
    <property type="match status" value="1"/>
</dbReference>
<sequence length="182" mass="21727">MKISSSNRKDSRLLKQLQKGNKEAFNAIFEKYWDRLYIYAFKIYNDENICEDIIQEVFINLWENNKNYQIENLEAYLFRSVKNRIANHIRDLKFTELHEEVINSIYLFNIPSEELEYNELKSGIFGRIEALPPRCKQIFLLSRCENYTNLEIAELLKISKRTVETQISNAIKLIRSYLGNEN</sequence>
<reference evidence="7 8" key="1">
    <citation type="submission" date="2016-10" db="EMBL/GenBank/DDBJ databases">
        <authorList>
            <person name="de Groot N.N."/>
        </authorList>
    </citation>
    <scope>NUCLEOTIDE SEQUENCE [LARGE SCALE GENOMIC DNA]</scope>
    <source>
        <strain evidence="7 8">DSM 17794</strain>
    </source>
</reference>
<evidence type="ECO:0000259" key="6">
    <source>
        <dbReference type="Pfam" id="PF08281"/>
    </source>
</evidence>
<evidence type="ECO:0000256" key="2">
    <source>
        <dbReference type="ARBA" id="ARBA00023015"/>
    </source>
</evidence>
<dbReference type="EMBL" id="FOVL01000013">
    <property type="protein sequence ID" value="SFN70507.1"/>
    <property type="molecule type" value="Genomic_DNA"/>
</dbReference>
<dbReference type="Proteomes" id="UP000199153">
    <property type="component" value="Unassembled WGS sequence"/>
</dbReference>
<comment type="similarity">
    <text evidence="1">Belongs to the sigma-70 factor family. ECF subfamily.</text>
</comment>
<evidence type="ECO:0000313" key="7">
    <source>
        <dbReference type="EMBL" id="SFN70507.1"/>
    </source>
</evidence>
<dbReference type="GO" id="GO:0006352">
    <property type="term" value="P:DNA-templated transcription initiation"/>
    <property type="evidence" value="ECO:0007669"/>
    <property type="project" value="InterPro"/>
</dbReference>
<accession>A0A1I5B724</accession>
<keyword evidence="8" id="KW-1185">Reference proteome</keyword>
<dbReference type="InterPro" id="IPR036388">
    <property type="entry name" value="WH-like_DNA-bd_sf"/>
</dbReference>
<dbReference type="InterPro" id="IPR013325">
    <property type="entry name" value="RNA_pol_sigma_r2"/>
</dbReference>
<dbReference type="OrthoDB" id="759001at2"/>
<dbReference type="InterPro" id="IPR014327">
    <property type="entry name" value="RNA_pol_sigma70_bacteroid"/>
</dbReference>
<evidence type="ECO:0000259" key="5">
    <source>
        <dbReference type="Pfam" id="PF04542"/>
    </source>
</evidence>
<evidence type="ECO:0000313" key="8">
    <source>
        <dbReference type="Proteomes" id="UP000199153"/>
    </source>
</evidence>
<dbReference type="NCBIfam" id="TIGR02937">
    <property type="entry name" value="sigma70-ECF"/>
    <property type="match status" value="1"/>
</dbReference>
<dbReference type="STRING" id="287099.SAMN05660413_02223"/>
<dbReference type="Pfam" id="PF04542">
    <property type="entry name" value="Sigma70_r2"/>
    <property type="match status" value="1"/>
</dbReference>
<dbReference type="Gene3D" id="1.10.10.10">
    <property type="entry name" value="Winged helix-like DNA-binding domain superfamily/Winged helix DNA-binding domain"/>
    <property type="match status" value="1"/>
</dbReference>
<dbReference type="GO" id="GO:0016987">
    <property type="term" value="F:sigma factor activity"/>
    <property type="evidence" value="ECO:0007669"/>
    <property type="project" value="UniProtKB-KW"/>
</dbReference>
<name>A0A1I5B724_9FLAO</name>
<proteinExistence type="inferred from homology"/>
<dbReference type="InterPro" id="IPR007627">
    <property type="entry name" value="RNA_pol_sigma70_r2"/>
</dbReference>
<dbReference type="InterPro" id="IPR014284">
    <property type="entry name" value="RNA_pol_sigma-70_dom"/>
</dbReference>
<dbReference type="GO" id="GO:0003677">
    <property type="term" value="F:DNA binding"/>
    <property type="evidence" value="ECO:0007669"/>
    <property type="project" value="InterPro"/>
</dbReference>